<proteinExistence type="predicted"/>
<dbReference type="Proteomes" id="UP000821845">
    <property type="component" value="Chromosome 7"/>
</dbReference>
<name>A0ACB7RUA5_HYAAI</name>
<sequence>MRRGRTPFISAPLMTVFNCATQVNTTFIKVGPVLANFGVLEKLVDHRVAHLAGGELPRAAAGISPPMASPETVTGYDPLSMQIISMDTAQSENLLPSEDELLDDMVRLWRSKPNSVRCKRHESGSDQLIVVLKPRATLDLKVTFVPGQAGPAVRNLIRDCGEVELNVWPVWDPNVLLCGLVSVPCAKRLFGDVMLVVGSRQHPFRGRAKASGGFCKGVINIDPNDTSISLKQKLGWKHANILCVRKLGNTDFAVVTFEGKGVPRYVYCSNQLIPVRLYKKTIPACHRCGTAAVGTLWSLWLSCAITSEGPAEHECNRHCLICGGSHLTGAADCRDMYRKPIKPRLPPSTNKRTSPSKGASSAKVNNKKKSPSTPGNPRQVKTTNKAETRTQAPTFNA</sequence>
<comment type="caution">
    <text evidence="1">The sequence shown here is derived from an EMBL/GenBank/DDBJ whole genome shotgun (WGS) entry which is preliminary data.</text>
</comment>
<reference evidence="1" key="1">
    <citation type="submission" date="2020-05" db="EMBL/GenBank/DDBJ databases">
        <title>Large-scale comparative analyses of tick genomes elucidate their genetic diversity and vector capacities.</title>
        <authorList>
            <person name="Jia N."/>
            <person name="Wang J."/>
            <person name="Shi W."/>
            <person name="Du L."/>
            <person name="Sun Y."/>
            <person name="Zhan W."/>
            <person name="Jiang J."/>
            <person name="Wang Q."/>
            <person name="Zhang B."/>
            <person name="Ji P."/>
            <person name="Sakyi L.B."/>
            <person name="Cui X."/>
            <person name="Yuan T."/>
            <person name="Jiang B."/>
            <person name="Yang W."/>
            <person name="Lam T.T.-Y."/>
            <person name="Chang Q."/>
            <person name="Ding S."/>
            <person name="Wang X."/>
            <person name="Zhu J."/>
            <person name="Ruan X."/>
            <person name="Zhao L."/>
            <person name="Wei J."/>
            <person name="Que T."/>
            <person name="Du C."/>
            <person name="Cheng J."/>
            <person name="Dai P."/>
            <person name="Han X."/>
            <person name="Huang E."/>
            <person name="Gao Y."/>
            <person name="Liu J."/>
            <person name="Shao H."/>
            <person name="Ye R."/>
            <person name="Li L."/>
            <person name="Wei W."/>
            <person name="Wang X."/>
            <person name="Wang C."/>
            <person name="Yang T."/>
            <person name="Huo Q."/>
            <person name="Li W."/>
            <person name="Guo W."/>
            <person name="Chen H."/>
            <person name="Zhou L."/>
            <person name="Ni X."/>
            <person name="Tian J."/>
            <person name="Zhou Y."/>
            <person name="Sheng Y."/>
            <person name="Liu T."/>
            <person name="Pan Y."/>
            <person name="Xia L."/>
            <person name="Li J."/>
            <person name="Zhao F."/>
            <person name="Cao W."/>
        </authorList>
    </citation>
    <scope>NUCLEOTIDE SEQUENCE</scope>
    <source>
        <strain evidence="1">Hyas-2018</strain>
    </source>
</reference>
<evidence type="ECO:0000313" key="2">
    <source>
        <dbReference type="Proteomes" id="UP000821845"/>
    </source>
</evidence>
<organism evidence="1 2">
    <name type="scientific">Hyalomma asiaticum</name>
    <name type="common">Tick</name>
    <dbReference type="NCBI Taxonomy" id="266040"/>
    <lineage>
        <taxon>Eukaryota</taxon>
        <taxon>Metazoa</taxon>
        <taxon>Ecdysozoa</taxon>
        <taxon>Arthropoda</taxon>
        <taxon>Chelicerata</taxon>
        <taxon>Arachnida</taxon>
        <taxon>Acari</taxon>
        <taxon>Parasitiformes</taxon>
        <taxon>Ixodida</taxon>
        <taxon>Ixodoidea</taxon>
        <taxon>Ixodidae</taxon>
        <taxon>Hyalomminae</taxon>
        <taxon>Hyalomma</taxon>
    </lineage>
</organism>
<keyword evidence="2" id="KW-1185">Reference proteome</keyword>
<protein>
    <submittedName>
        <fullName evidence="1">Uncharacterized protein</fullName>
    </submittedName>
</protein>
<gene>
    <name evidence="1" type="ORF">HPB50_009861</name>
</gene>
<dbReference type="EMBL" id="CM023487">
    <property type="protein sequence ID" value="KAH6925775.1"/>
    <property type="molecule type" value="Genomic_DNA"/>
</dbReference>
<accession>A0ACB7RUA5</accession>
<evidence type="ECO:0000313" key="1">
    <source>
        <dbReference type="EMBL" id="KAH6925775.1"/>
    </source>
</evidence>